<sequence>MLHHMVSREDENAAVNGRSEAQRPGPVPPLRMDALLSELQEHVERVRGGRDRMQTLLDAVLAVGSNLDLEDLLRRIVQSAVDLVDAEYGALGVLGEEGTIRQFITVGMDQGTIGRIGHYPEGHGILGLLSASRTPCAWRCSVSTRTRWAFRRGTRPCARSSAPPYRCGTRSSAISI</sequence>
<dbReference type="AlphaFoldDB" id="A0A918PSM7"/>
<evidence type="ECO:0000256" key="1">
    <source>
        <dbReference type="SAM" id="MobiDB-lite"/>
    </source>
</evidence>
<evidence type="ECO:0000313" key="2">
    <source>
        <dbReference type="EMBL" id="GGZ20594.1"/>
    </source>
</evidence>
<evidence type="ECO:0000313" key="3">
    <source>
        <dbReference type="Proteomes" id="UP000622166"/>
    </source>
</evidence>
<proteinExistence type="predicted"/>
<feature type="region of interest" description="Disordered" evidence="1">
    <location>
        <begin position="1"/>
        <end position="30"/>
    </location>
</feature>
<dbReference type="Gene3D" id="3.30.450.40">
    <property type="match status" value="1"/>
</dbReference>
<accession>A0A918PSM7</accession>
<name>A0A918PSM7_9ACTN</name>
<feature type="compositionally biased region" description="Basic and acidic residues" evidence="1">
    <location>
        <begin position="1"/>
        <end position="11"/>
    </location>
</feature>
<organism evidence="2 3">
    <name type="scientific">Streptomyces poonensis</name>
    <dbReference type="NCBI Taxonomy" id="68255"/>
    <lineage>
        <taxon>Bacteria</taxon>
        <taxon>Bacillati</taxon>
        <taxon>Actinomycetota</taxon>
        <taxon>Actinomycetes</taxon>
        <taxon>Kitasatosporales</taxon>
        <taxon>Streptomycetaceae</taxon>
        <taxon>Streptomyces</taxon>
    </lineage>
</organism>
<evidence type="ECO:0008006" key="4">
    <source>
        <dbReference type="Google" id="ProtNLM"/>
    </source>
</evidence>
<reference evidence="2" key="2">
    <citation type="submission" date="2020-09" db="EMBL/GenBank/DDBJ databases">
        <authorList>
            <person name="Sun Q."/>
            <person name="Ohkuma M."/>
        </authorList>
    </citation>
    <scope>NUCLEOTIDE SEQUENCE</scope>
    <source>
        <strain evidence="2">JCM 4815</strain>
    </source>
</reference>
<dbReference type="InterPro" id="IPR029016">
    <property type="entry name" value="GAF-like_dom_sf"/>
</dbReference>
<dbReference type="SUPFAM" id="SSF55781">
    <property type="entry name" value="GAF domain-like"/>
    <property type="match status" value="1"/>
</dbReference>
<comment type="caution">
    <text evidence="2">The sequence shown here is derived from an EMBL/GenBank/DDBJ whole genome shotgun (WGS) entry which is preliminary data.</text>
</comment>
<gene>
    <name evidence="2" type="ORF">GCM10010365_46130</name>
</gene>
<protein>
    <recommendedName>
        <fullName evidence="4">Histidine kinase</fullName>
    </recommendedName>
</protein>
<dbReference type="EMBL" id="BMVW01000009">
    <property type="protein sequence ID" value="GGZ20594.1"/>
    <property type="molecule type" value="Genomic_DNA"/>
</dbReference>
<reference evidence="2" key="1">
    <citation type="journal article" date="2014" name="Int. J. Syst. Evol. Microbiol.">
        <title>Complete genome sequence of Corynebacterium casei LMG S-19264T (=DSM 44701T), isolated from a smear-ripened cheese.</title>
        <authorList>
            <consortium name="US DOE Joint Genome Institute (JGI-PGF)"/>
            <person name="Walter F."/>
            <person name="Albersmeier A."/>
            <person name="Kalinowski J."/>
            <person name="Ruckert C."/>
        </authorList>
    </citation>
    <scope>NUCLEOTIDE SEQUENCE</scope>
    <source>
        <strain evidence="2">JCM 4815</strain>
    </source>
</reference>
<keyword evidence="3" id="KW-1185">Reference proteome</keyword>
<dbReference type="Proteomes" id="UP000622166">
    <property type="component" value="Unassembled WGS sequence"/>
</dbReference>